<dbReference type="Pfam" id="PF00057">
    <property type="entry name" value="Ldl_recept_a"/>
    <property type="match status" value="6"/>
</dbReference>
<keyword evidence="8 11" id="KW-1015">Disulfide bond</keyword>
<dbReference type="SUPFAM" id="SSF63825">
    <property type="entry name" value="YWTD domain"/>
    <property type="match status" value="1"/>
</dbReference>
<dbReference type="InterPro" id="IPR011042">
    <property type="entry name" value="6-blade_b-propeller_TolB-like"/>
</dbReference>
<feature type="disulfide bond" evidence="11">
    <location>
        <begin position="106"/>
        <end position="124"/>
    </location>
</feature>
<dbReference type="GO" id="GO:0016324">
    <property type="term" value="C:apical plasma membrane"/>
    <property type="evidence" value="ECO:0007669"/>
    <property type="project" value="TreeGrafter"/>
</dbReference>
<evidence type="ECO:0000256" key="10">
    <source>
        <dbReference type="ARBA" id="ARBA00023180"/>
    </source>
</evidence>
<dbReference type="SUPFAM" id="SSF57424">
    <property type="entry name" value="LDL receptor-like module"/>
    <property type="match status" value="7"/>
</dbReference>
<keyword evidence="3" id="KW-0254">Endocytosis</keyword>
<reference evidence="14 15" key="1">
    <citation type="journal article" date="2010" name="Science">
        <title>Plasticity of animal genome architecture unmasked by rapid evolution of a pelagic tunicate.</title>
        <authorList>
            <person name="Denoeud F."/>
            <person name="Henriet S."/>
            <person name="Mungpakdee S."/>
            <person name="Aury J.M."/>
            <person name="Da Silva C."/>
            <person name="Brinkmann H."/>
            <person name="Mikhaleva J."/>
            <person name="Olsen L.C."/>
            <person name="Jubin C."/>
            <person name="Canestro C."/>
            <person name="Bouquet J.M."/>
            <person name="Danks G."/>
            <person name="Poulain J."/>
            <person name="Campsteijn C."/>
            <person name="Adamski M."/>
            <person name="Cross I."/>
            <person name="Yadetie F."/>
            <person name="Muffato M."/>
            <person name="Louis A."/>
            <person name="Butcher S."/>
            <person name="Tsagkogeorga G."/>
            <person name="Konrad A."/>
            <person name="Singh S."/>
            <person name="Jensen M.F."/>
            <person name="Cong E.H."/>
            <person name="Eikeseth-Otteraa H."/>
            <person name="Noel B."/>
            <person name="Anthouard V."/>
            <person name="Porcel B.M."/>
            <person name="Kachouri-Lafond R."/>
            <person name="Nishino A."/>
            <person name="Ugolini M."/>
            <person name="Chourrout P."/>
            <person name="Nishida H."/>
            <person name="Aasland R."/>
            <person name="Huzurbazar S."/>
            <person name="Westhof E."/>
            <person name="Delsuc F."/>
            <person name="Lehrach H."/>
            <person name="Reinhardt R."/>
            <person name="Weissenbach J."/>
            <person name="Roy S.W."/>
            <person name="Artiguenave F."/>
            <person name="Postlethwait J.H."/>
            <person name="Manak J.R."/>
            <person name="Thompson E.M."/>
            <person name="Jaillon O."/>
            <person name="Du Pasquier L."/>
            <person name="Boudinot P."/>
            <person name="Liberles D.A."/>
            <person name="Volff J.N."/>
            <person name="Philippe H."/>
            <person name="Lenhard B."/>
            <person name="Roest Crollius H."/>
            <person name="Wincker P."/>
            <person name="Chourrout D."/>
        </authorList>
    </citation>
    <scope>NUCLEOTIDE SEQUENCE [LARGE SCALE GENOMIC DNA]</scope>
</reference>
<feature type="disulfide bond" evidence="11">
    <location>
        <begin position="118"/>
        <end position="133"/>
    </location>
</feature>
<feature type="disulfide bond" evidence="11">
    <location>
        <begin position="278"/>
        <end position="293"/>
    </location>
</feature>
<comment type="caution">
    <text evidence="11">Lacks conserved residue(s) required for the propagation of feature annotation.</text>
</comment>
<protein>
    <recommendedName>
        <fullName evidence="16">EGF-like domain-containing protein</fullName>
    </recommendedName>
</protein>
<comment type="subcellular location">
    <subcellularLocation>
        <location evidence="1">Membrane</location>
        <topology evidence="1">Single-pass membrane protein</topology>
    </subcellularLocation>
</comment>
<keyword evidence="4 13" id="KW-0812">Transmembrane</keyword>
<feature type="transmembrane region" description="Helical" evidence="13">
    <location>
        <begin position="1619"/>
        <end position="1640"/>
    </location>
</feature>
<evidence type="ECO:0000256" key="9">
    <source>
        <dbReference type="ARBA" id="ARBA00023170"/>
    </source>
</evidence>
<dbReference type="InterPro" id="IPR051221">
    <property type="entry name" value="LDLR-related"/>
</dbReference>
<evidence type="ECO:0000313" key="14">
    <source>
        <dbReference type="EMBL" id="CBY18504.1"/>
    </source>
</evidence>
<dbReference type="PANTHER" id="PTHR22722">
    <property type="entry name" value="LOW-DENSITY LIPOPROTEIN RECEPTOR-RELATED PROTEIN 2-RELATED"/>
    <property type="match status" value="1"/>
</dbReference>
<accession>E4X5D5</accession>
<evidence type="ECO:0000256" key="7">
    <source>
        <dbReference type="ARBA" id="ARBA00023136"/>
    </source>
</evidence>
<evidence type="ECO:0000256" key="11">
    <source>
        <dbReference type="PROSITE-ProRule" id="PRU00124"/>
    </source>
</evidence>
<keyword evidence="9" id="KW-0675">Receptor</keyword>
<feature type="region of interest" description="Disordered" evidence="12">
    <location>
        <begin position="1688"/>
        <end position="1717"/>
    </location>
</feature>
<dbReference type="InterPro" id="IPR002172">
    <property type="entry name" value="LDrepeatLR_classA_rpt"/>
</dbReference>
<feature type="disulfide bond" evidence="11">
    <location>
        <begin position="1048"/>
        <end position="1063"/>
    </location>
</feature>
<evidence type="ECO:0000256" key="4">
    <source>
        <dbReference type="ARBA" id="ARBA00022692"/>
    </source>
</evidence>
<dbReference type="Gene3D" id="4.10.400.10">
    <property type="entry name" value="Low-density Lipoprotein Receptor"/>
    <property type="match status" value="11"/>
</dbReference>
<evidence type="ECO:0000313" key="15">
    <source>
        <dbReference type="Proteomes" id="UP000001307"/>
    </source>
</evidence>
<dbReference type="PROSITE" id="PS50068">
    <property type="entry name" value="LDLRA_2"/>
    <property type="match status" value="11"/>
</dbReference>
<evidence type="ECO:0000256" key="3">
    <source>
        <dbReference type="ARBA" id="ARBA00022583"/>
    </source>
</evidence>
<evidence type="ECO:0000256" key="12">
    <source>
        <dbReference type="SAM" id="MobiDB-lite"/>
    </source>
</evidence>
<dbReference type="EMBL" id="FN653025">
    <property type="protein sequence ID" value="CBY18504.1"/>
    <property type="molecule type" value="Genomic_DNA"/>
</dbReference>
<dbReference type="PANTHER" id="PTHR22722:SF14">
    <property type="entry name" value="MEGALIN, ISOFORM A"/>
    <property type="match status" value="1"/>
</dbReference>
<dbReference type="InterPro" id="IPR036055">
    <property type="entry name" value="LDL_receptor-like_sf"/>
</dbReference>
<dbReference type="PRINTS" id="PR00261">
    <property type="entry name" value="LDLRECEPTOR"/>
</dbReference>
<dbReference type="GO" id="GO:0043235">
    <property type="term" value="C:receptor complex"/>
    <property type="evidence" value="ECO:0007669"/>
    <property type="project" value="TreeGrafter"/>
</dbReference>
<keyword evidence="5" id="KW-0677">Repeat</keyword>
<feature type="disulfide bond" evidence="11">
    <location>
        <begin position="791"/>
        <end position="806"/>
    </location>
</feature>
<dbReference type="SMART" id="SM00135">
    <property type="entry name" value="LY"/>
    <property type="match status" value="4"/>
</dbReference>
<keyword evidence="6 13" id="KW-1133">Transmembrane helix</keyword>
<dbReference type="InterPro" id="IPR023415">
    <property type="entry name" value="LDLR_class-A_CS"/>
</dbReference>
<keyword evidence="2" id="KW-0245">EGF-like domain</keyword>
<dbReference type="GO" id="GO:0042562">
    <property type="term" value="F:hormone binding"/>
    <property type="evidence" value="ECO:0007669"/>
    <property type="project" value="TreeGrafter"/>
</dbReference>
<feature type="disulfide bond" evidence="11">
    <location>
        <begin position="871"/>
        <end position="886"/>
    </location>
</feature>
<dbReference type="Gene3D" id="2.120.10.30">
    <property type="entry name" value="TolB, C-terminal domain"/>
    <property type="match status" value="1"/>
</dbReference>
<feature type="disulfide bond" evidence="11">
    <location>
        <begin position="319"/>
        <end position="334"/>
    </location>
</feature>
<proteinExistence type="predicted"/>
<keyword evidence="7 13" id="KW-0472">Membrane</keyword>
<dbReference type="Proteomes" id="UP000001307">
    <property type="component" value="Unassembled WGS sequence"/>
</dbReference>
<keyword evidence="10" id="KW-0325">Glycoprotein</keyword>
<keyword evidence="15" id="KW-1185">Reference proteome</keyword>
<evidence type="ECO:0000256" key="1">
    <source>
        <dbReference type="ARBA" id="ARBA00004167"/>
    </source>
</evidence>
<dbReference type="CDD" id="cd00112">
    <property type="entry name" value="LDLa"/>
    <property type="match status" value="11"/>
</dbReference>
<gene>
    <name evidence="14" type="ORF">GSOID_T00002368001</name>
</gene>
<evidence type="ECO:0000256" key="8">
    <source>
        <dbReference type="ARBA" id="ARBA00023157"/>
    </source>
</evidence>
<evidence type="ECO:0008006" key="16">
    <source>
        <dbReference type="Google" id="ProtNLM"/>
    </source>
</evidence>
<feature type="disulfide bond" evidence="11">
    <location>
        <begin position="196"/>
        <end position="211"/>
    </location>
</feature>
<dbReference type="OrthoDB" id="9990982at2759"/>
<dbReference type="PROSITE" id="PS01209">
    <property type="entry name" value="LDLRA_1"/>
    <property type="match status" value="3"/>
</dbReference>
<evidence type="ECO:0000256" key="2">
    <source>
        <dbReference type="ARBA" id="ARBA00022536"/>
    </source>
</evidence>
<name>E4X5D5_OIKDI</name>
<evidence type="ECO:0000256" key="6">
    <source>
        <dbReference type="ARBA" id="ARBA00022989"/>
    </source>
</evidence>
<evidence type="ECO:0000256" key="13">
    <source>
        <dbReference type="SAM" id="Phobius"/>
    </source>
</evidence>
<sequence length="1717" mass="191888">MRLSCHDNKDLYLASNNVIYKLDSEGKTSTVRSVSSTRDLVIFNAVQAIDPAPRTCADAHVEYFNGEETVCKCFIGYTMNQSNKCEKNSNPKASLVNFCSPGEFYCHNHKCINANLRCDGREHCGDYSDELYCQKNNCNQDEFKCHSVCDGVKDCPGGEDELEENCSSRPEITCAVEYLHHLCADKRQCINSWDICDGKNDCYDKSDELNCEKEEDSRKKCPDDEYFCTMNNCDDQIADPVPSSRTPRKTADQRFSNCMPGEYKCESDGICIPSYKKCDGIPDCLGMDDEIDCQGCNGVFSCYASNVNDMKCVPNEKICDGEKDCLNGQDEVNCDDARPNMDCSADEYLNLATGLVDHEFASETYKPQIMFGNQKNFARINFENKTAELLSTKQSNVVAFDYNYELSEFYWASVDGSVKGTTHIRAIKTDSIHDISKIKDNFFNENVKSYGLREQAQIDSLSVDWITGNIYFGDKINGKLFVMTGKIDDQRFTKTLMDKNTPVVGDKLKHIRAIAIYQPKGLLFYSDWGTHAHIGRVNMDGTDAKILLDNTMQGAPPVAWPNHIVIDITSSSEDFGGSWSPSPMIYFVDARHDYVARTNFDFTEFQYVFKPVQDDSTHIFSIALFEEYIYLSEWKSNKKNIFRIHKNCDASARCVPEEVLSKSLDQKPMSIAVIDQALQPPLGSANPCENKCDEKELCLLTPGTDMSPNAVCVCGDGYSKNTEGKCVDDCKSFTEMNADTGNCEEVWKQSTEEENACGAGFFTCGGLSNDDLAEAKRTREPKFCIAPIAICDGNQDCADGSDEKECANFDCSVLPGVRPQRTECLPKEALCDGNAHCLRRDDEYKCPPPYCRKDQFYCVRSLKCISNSQRCDGIVNCGYGEDETGCKQLSCDVPDAFECHKSGKNICARQSWVCDGRNDCPNNEDEDDQLCGDPSYSHPCETGLYCNNRCVYSHEICDGENFCPDGADESNCGCSSEEFFCDANAGPQCIDRMKVCDGRNDCHIDPVYQIAADERFCDHDNECKGYLCKASDGSAQCIGDQTTSNLECDGNADCQDGSDEANCNKSANLTSCYDATLTVRDDVFRCASGGCIAAALLCDGKDDCSDGSDETDYCRVEGPVCDRNKNACAQTLNRYSMIGLCATENPCQQSCNWLYSDINGEHAVQCGCHSGYDTILQYSENSEPIEPARLCRGKNGDDGFELLLFSESEMNMIMVNPEREENHLAKQVHEVFNEVAYFGGVLSFKLPEDVVPLRHATTDLKRKNTILIGKKMKISRGRWDLPEKTDDDRREEIANLIKEYYNNPLFWADVDVSERSHILTHTTLLTYLQNVDVLSVSTFKDGVHEFETIDTQTGYIKFSSNSLSKIAPSLRVTHVLIQDRGLNENRNLCQNEIVVLEDKFGQALFYQNNVPFITRKSFMNSRQGSQALTNVSSLVDDSYSCKIYWASGTTIWQATTDIIDAVTPTQLVSLKFWTYKYAGKHTSMTYYHDDIENPVIKMTMFENLLYVALSDKSGQSAVRLLTVHTRTGKVRPLKTLSHSKMIGISLAPWASLDGRIAGQFKEEPLEDVESICELGVICSNQYSSAPMTLSCAGNEEEWTPGICDDLIANEEAPEIHKGMSWASISIAIIIVISGIGLVYLKKLRENRYKQLPTQNMPGGDTVTTTFNENGVWSAGEDSRPIENHNPLFHEFNNKGEPKSSTERAGLIENEVTDPDRD</sequence>
<organism evidence="14 15">
    <name type="scientific">Oikopleura dioica</name>
    <name type="common">Tunicate</name>
    <dbReference type="NCBI Taxonomy" id="34765"/>
    <lineage>
        <taxon>Eukaryota</taxon>
        <taxon>Metazoa</taxon>
        <taxon>Chordata</taxon>
        <taxon>Tunicata</taxon>
        <taxon>Appendicularia</taxon>
        <taxon>Copelata</taxon>
        <taxon>Oikopleuridae</taxon>
        <taxon>Oikopleura</taxon>
    </lineage>
</organism>
<feature type="compositionally biased region" description="Basic and acidic residues" evidence="12">
    <location>
        <begin position="1691"/>
        <end position="1701"/>
    </location>
</feature>
<feature type="disulfide bond" evidence="11">
    <location>
        <begin position="99"/>
        <end position="111"/>
    </location>
</feature>
<evidence type="ECO:0000256" key="5">
    <source>
        <dbReference type="ARBA" id="ARBA00022737"/>
    </source>
</evidence>
<dbReference type="Pfam" id="PF00058">
    <property type="entry name" value="Ldl_recept_b"/>
    <property type="match status" value="1"/>
</dbReference>
<dbReference type="GO" id="GO:0006898">
    <property type="term" value="P:receptor-mediated endocytosis"/>
    <property type="evidence" value="ECO:0007669"/>
    <property type="project" value="TreeGrafter"/>
</dbReference>
<dbReference type="SMART" id="SM00192">
    <property type="entry name" value="LDLa"/>
    <property type="match status" value="13"/>
</dbReference>
<dbReference type="InterPro" id="IPR000033">
    <property type="entry name" value="LDLR_classB_rpt"/>
</dbReference>
<feature type="disulfide bond" evidence="11">
    <location>
        <begin position="1086"/>
        <end position="1104"/>
    </location>
</feature>
<dbReference type="InParanoid" id="E4X5D5"/>
<feature type="disulfide bond" evidence="11">
    <location>
        <begin position="831"/>
        <end position="846"/>
    </location>
</feature>
<feature type="disulfide bond" evidence="11">
    <location>
        <begin position="957"/>
        <end position="972"/>
    </location>
</feature>